<dbReference type="InterPro" id="IPR007730">
    <property type="entry name" value="SPOR-like_dom"/>
</dbReference>
<dbReference type="Pfam" id="PF05036">
    <property type="entry name" value="SPOR"/>
    <property type="match status" value="1"/>
</dbReference>
<evidence type="ECO:0000259" key="3">
    <source>
        <dbReference type="PROSITE" id="PS51724"/>
    </source>
</evidence>
<sequence length="480" mass="50410">MAERYQDRPFPADDDYRNGQNAAAKADGDPLAELARLIGQTDPFANFGRANQPAPPAPSEPARDPLREQFRLPSQSPEVEDDAPMAPLPSWMQNRAGRDTGFRQEPSSSPHPAQRYATPQPAAEPDYRDQQLYAAATAAQPADPERYDDALYGAIEPTQGYLHPQQDGYSDQPYDYADSYADDGGEVLKPRRSGMMTVVAVLTLAVVGTGAAFGYRTYVGSPRSGEPPVIRAEAGPIKVVPPSGDAASKPIQDRLAAGNAVETLISREEQPQDPSKAAPRVVLPPLAPNGNPPSPASVAPGGKQLSASSTGALGEEPRKIKTLSVRPDQADPSAAPYGRPAAKPAAPAPAAARTPPAPVANANASTANAPLSLSPQSQPAEPRARVASTQPTAQPATSGGYVVQVSSQRSEADAQASFRALQSKFGSVLGSHRPLIKRADLGEKGVYYRAMVGPFGSPDEASQFCGNLKSAGGQCVVQRN</sequence>
<feature type="compositionally biased region" description="Pro residues" evidence="1">
    <location>
        <begin position="285"/>
        <end position="295"/>
    </location>
</feature>
<feature type="compositionally biased region" description="Polar residues" evidence="1">
    <location>
        <begin position="387"/>
        <end position="397"/>
    </location>
</feature>
<keyword evidence="2" id="KW-0812">Transmembrane</keyword>
<dbReference type="RefSeq" id="WP_011472957.1">
    <property type="nucleotide sequence ID" value="NC_007925.1"/>
</dbReference>
<feature type="region of interest" description="Disordered" evidence="1">
    <location>
        <begin position="258"/>
        <end position="415"/>
    </location>
</feature>
<dbReference type="EMBL" id="CP000301">
    <property type="protein sequence ID" value="ABD88060.1"/>
    <property type="molecule type" value="Genomic_DNA"/>
</dbReference>
<dbReference type="AlphaFoldDB" id="Q214X6"/>
<feature type="domain" description="SPOR" evidence="3">
    <location>
        <begin position="395"/>
        <end position="480"/>
    </location>
</feature>
<dbReference type="OrthoDB" id="7338235at2"/>
<proteinExistence type="predicted"/>
<evidence type="ECO:0000256" key="1">
    <source>
        <dbReference type="SAM" id="MobiDB-lite"/>
    </source>
</evidence>
<keyword evidence="2" id="KW-0472">Membrane</keyword>
<accession>Q214X6</accession>
<dbReference type="Gene3D" id="3.30.70.1070">
    <property type="entry name" value="Sporulation related repeat"/>
    <property type="match status" value="1"/>
</dbReference>
<dbReference type="GO" id="GO:0042834">
    <property type="term" value="F:peptidoglycan binding"/>
    <property type="evidence" value="ECO:0007669"/>
    <property type="project" value="InterPro"/>
</dbReference>
<dbReference type="KEGG" id="rpc:RPC_2509"/>
<reference evidence="4" key="1">
    <citation type="submission" date="2006-03" db="EMBL/GenBank/DDBJ databases">
        <title>Complete sequence of Rhodopseudomonas palustris BisB18.</title>
        <authorList>
            <consortium name="US DOE Joint Genome Institute"/>
            <person name="Copeland A."/>
            <person name="Lucas S."/>
            <person name="Lapidus A."/>
            <person name="Barry K."/>
            <person name="Detter J.C."/>
            <person name="Glavina del Rio T."/>
            <person name="Hammon N."/>
            <person name="Israni S."/>
            <person name="Dalin E."/>
            <person name="Tice H."/>
            <person name="Pitluck S."/>
            <person name="Chain P."/>
            <person name="Malfatti S."/>
            <person name="Shin M."/>
            <person name="Vergez L."/>
            <person name="Schmutz J."/>
            <person name="Larimer F."/>
            <person name="Land M."/>
            <person name="Hauser L."/>
            <person name="Pelletier D.A."/>
            <person name="Kyrpides N."/>
            <person name="Anderson I."/>
            <person name="Oda Y."/>
            <person name="Harwood C.S."/>
            <person name="Richardson P."/>
        </authorList>
    </citation>
    <scope>NUCLEOTIDE SEQUENCE [LARGE SCALE GENOMIC DNA]</scope>
    <source>
        <strain evidence="4">BisB18</strain>
    </source>
</reference>
<dbReference type="STRING" id="316056.RPC_2509"/>
<evidence type="ECO:0000256" key="2">
    <source>
        <dbReference type="SAM" id="Phobius"/>
    </source>
</evidence>
<dbReference type="HOGENOM" id="CLU_041662_0_0_5"/>
<feature type="region of interest" description="Disordered" evidence="1">
    <location>
        <begin position="1"/>
        <end position="185"/>
    </location>
</feature>
<feature type="transmembrane region" description="Helical" evidence="2">
    <location>
        <begin position="195"/>
        <end position="215"/>
    </location>
</feature>
<dbReference type="InterPro" id="IPR036680">
    <property type="entry name" value="SPOR-like_sf"/>
</dbReference>
<keyword evidence="2" id="KW-1133">Transmembrane helix</keyword>
<feature type="compositionally biased region" description="Basic and acidic residues" evidence="1">
    <location>
        <begin position="1"/>
        <end position="17"/>
    </location>
</feature>
<protein>
    <submittedName>
        <fullName evidence="4">Sporulation related</fullName>
    </submittedName>
</protein>
<feature type="compositionally biased region" description="Basic and acidic residues" evidence="1">
    <location>
        <begin position="61"/>
        <end position="70"/>
    </location>
</feature>
<gene>
    <name evidence="4" type="ordered locus">RPC_2509</name>
</gene>
<dbReference type="eggNOG" id="COG3115">
    <property type="taxonomic scope" value="Bacteria"/>
</dbReference>
<feature type="compositionally biased region" description="Low complexity" evidence="1">
    <location>
        <begin position="169"/>
        <end position="179"/>
    </location>
</feature>
<organism evidence="4">
    <name type="scientific">Rhodopseudomonas palustris (strain BisB18)</name>
    <dbReference type="NCBI Taxonomy" id="316056"/>
    <lineage>
        <taxon>Bacteria</taxon>
        <taxon>Pseudomonadati</taxon>
        <taxon>Pseudomonadota</taxon>
        <taxon>Alphaproteobacteria</taxon>
        <taxon>Hyphomicrobiales</taxon>
        <taxon>Nitrobacteraceae</taxon>
        <taxon>Rhodopseudomonas</taxon>
    </lineage>
</organism>
<feature type="compositionally biased region" description="Low complexity" evidence="1">
    <location>
        <begin position="334"/>
        <end position="370"/>
    </location>
</feature>
<evidence type="ECO:0000313" key="4">
    <source>
        <dbReference type="EMBL" id="ABD88060.1"/>
    </source>
</evidence>
<dbReference type="PROSITE" id="PS51724">
    <property type="entry name" value="SPOR"/>
    <property type="match status" value="1"/>
</dbReference>
<name>Q214X6_RHOPB</name>
<dbReference type="SUPFAM" id="SSF110997">
    <property type="entry name" value="Sporulation related repeat"/>
    <property type="match status" value="1"/>
</dbReference>